<organism evidence="2 3">
    <name type="scientific">Amycolatopsis halotolerans</name>
    <dbReference type="NCBI Taxonomy" id="330083"/>
    <lineage>
        <taxon>Bacteria</taxon>
        <taxon>Bacillati</taxon>
        <taxon>Actinomycetota</taxon>
        <taxon>Actinomycetes</taxon>
        <taxon>Pseudonocardiales</taxon>
        <taxon>Pseudonocardiaceae</taxon>
        <taxon>Amycolatopsis</taxon>
    </lineage>
</organism>
<dbReference type="Gene3D" id="1.10.1200.10">
    <property type="entry name" value="ACP-like"/>
    <property type="match status" value="1"/>
</dbReference>
<sequence>MTALPAESVSVIQDEIAGYLEKRVKAPILPEQDLFAAGLVSSLFAMELILHLEESYSVTIAGPDLRLENFRTVRQMTELVSRLGGLAGTGG</sequence>
<protein>
    <submittedName>
        <fullName evidence="2">Acyl carrier protein</fullName>
    </submittedName>
</protein>
<dbReference type="Proteomes" id="UP001595764">
    <property type="component" value="Unassembled WGS sequence"/>
</dbReference>
<dbReference type="RefSeq" id="WP_377868648.1">
    <property type="nucleotide sequence ID" value="NZ_JBHMAY010000007.1"/>
</dbReference>
<dbReference type="EMBL" id="JBHRWI010000015">
    <property type="protein sequence ID" value="MFC3510616.1"/>
    <property type="molecule type" value="Genomic_DNA"/>
</dbReference>
<dbReference type="PROSITE" id="PS50075">
    <property type="entry name" value="CARRIER"/>
    <property type="match status" value="1"/>
</dbReference>
<feature type="domain" description="Carrier" evidence="1">
    <location>
        <begin position="3"/>
        <end position="84"/>
    </location>
</feature>
<evidence type="ECO:0000259" key="1">
    <source>
        <dbReference type="PROSITE" id="PS50075"/>
    </source>
</evidence>
<name>A0ABV7QBE1_9PSEU</name>
<evidence type="ECO:0000313" key="2">
    <source>
        <dbReference type="EMBL" id="MFC3510616.1"/>
    </source>
</evidence>
<gene>
    <name evidence="2" type="ORF">ACFORO_10620</name>
</gene>
<dbReference type="Pfam" id="PF00550">
    <property type="entry name" value="PP-binding"/>
    <property type="match status" value="1"/>
</dbReference>
<proteinExistence type="predicted"/>
<comment type="caution">
    <text evidence="2">The sequence shown here is derived from an EMBL/GenBank/DDBJ whole genome shotgun (WGS) entry which is preliminary data.</text>
</comment>
<dbReference type="SUPFAM" id="SSF47336">
    <property type="entry name" value="ACP-like"/>
    <property type="match status" value="1"/>
</dbReference>
<keyword evidence="3" id="KW-1185">Reference proteome</keyword>
<dbReference type="InterPro" id="IPR036736">
    <property type="entry name" value="ACP-like_sf"/>
</dbReference>
<evidence type="ECO:0000313" key="3">
    <source>
        <dbReference type="Proteomes" id="UP001595764"/>
    </source>
</evidence>
<reference evidence="3" key="1">
    <citation type="journal article" date="2019" name="Int. J. Syst. Evol. Microbiol.">
        <title>The Global Catalogue of Microorganisms (GCM) 10K type strain sequencing project: providing services to taxonomists for standard genome sequencing and annotation.</title>
        <authorList>
            <consortium name="The Broad Institute Genomics Platform"/>
            <consortium name="The Broad Institute Genome Sequencing Center for Infectious Disease"/>
            <person name="Wu L."/>
            <person name="Ma J."/>
        </authorList>
    </citation>
    <scope>NUCLEOTIDE SEQUENCE [LARGE SCALE GENOMIC DNA]</scope>
    <source>
        <strain evidence="3">CGMCC 4.7682</strain>
    </source>
</reference>
<accession>A0ABV7QBE1</accession>
<dbReference type="InterPro" id="IPR009081">
    <property type="entry name" value="PP-bd_ACP"/>
</dbReference>